<keyword evidence="3" id="KW-0804">Transcription</keyword>
<protein>
    <submittedName>
        <fullName evidence="5">DNA-binding GntR family transcriptional regulator</fullName>
    </submittedName>
</protein>
<dbReference type="InterPro" id="IPR008920">
    <property type="entry name" value="TF_FadR/GntR_C"/>
</dbReference>
<feature type="domain" description="HTH gntR-type" evidence="4">
    <location>
        <begin position="14"/>
        <end position="81"/>
    </location>
</feature>
<comment type="caution">
    <text evidence="5">The sequence shown here is derived from an EMBL/GenBank/DDBJ whole genome shotgun (WGS) entry which is preliminary data.</text>
</comment>
<dbReference type="InterPro" id="IPR036388">
    <property type="entry name" value="WH-like_DNA-bd_sf"/>
</dbReference>
<evidence type="ECO:0000256" key="3">
    <source>
        <dbReference type="ARBA" id="ARBA00023163"/>
    </source>
</evidence>
<dbReference type="GO" id="GO:0003677">
    <property type="term" value="F:DNA binding"/>
    <property type="evidence" value="ECO:0007669"/>
    <property type="project" value="UniProtKB-KW"/>
</dbReference>
<sequence length="240" mass="25970">MEHLPELVEPVGGATLMEQAYHRLKRDIIELRRPPGDRFTEQQVAEAWGFSKTPVREALARLHRDGLVQPIRRAGYVVAPVTLADAAELCDMRTLLQGEAAARCAASGLPPERLFRLQALSSDDGYGQLAGPHLSERLKQNFEFEAIIANGAGHERLAAAIADIFDEIERIVRITVQLAPALSADRTRARHAIVTAIESGDAKRAGTAMRTRAESAKREILDALALSPGVASAPITVTGS</sequence>
<reference evidence="5 6" key="1">
    <citation type="submission" date="2020-08" db="EMBL/GenBank/DDBJ databases">
        <title>Sequencing the genomes of 1000 actinobacteria strains.</title>
        <authorList>
            <person name="Klenk H.-P."/>
        </authorList>
    </citation>
    <scope>NUCLEOTIDE SEQUENCE [LARGE SCALE GENOMIC DNA]</scope>
    <source>
        <strain evidence="5 6">DSM 45859</strain>
    </source>
</reference>
<dbReference type="InterPro" id="IPR036390">
    <property type="entry name" value="WH_DNA-bd_sf"/>
</dbReference>
<dbReference type="SUPFAM" id="SSF48008">
    <property type="entry name" value="GntR ligand-binding domain-like"/>
    <property type="match status" value="1"/>
</dbReference>
<dbReference type="SUPFAM" id="SSF46785">
    <property type="entry name" value="Winged helix' DNA-binding domain"/>
    <property type="match status" value="1"/>
</dbReference>
<dbReference type="PROSITE" id="PS50949">
    <property type="entry name" value="HTH_GNTR"/>
    <property type="match status" value="1"/>
</dbReference>
<evidence type="ECO:0000256" key="1">
    <source>
        <dbReference type="ARBA" id="ARBA00023015"/>
    </source>
</evidence>
<gene>
    <name evidence="5" type="ORF">BJY18_001533</name>
</gene>
<accession>A0A840ISB6</accession>
<evidence type="ECO:0000256" key="2">
    <source>
        <dbReference type="ARBA" id="ARBA00023125"/>
    </source>
</evidence>
<evidence type="ECO:0000313" key="5">
    <source>
        <dbReference type="EMBL" id="MBB4684048.1"/>
    </source>
</evidence>
<keyword evidence="2 5" id="KW-0238">DNA-binding</keyword>
<organism evidence="5 6">
    <name type="scientific">Amycolatopsis jiangsuensis</name>
    <dbReference type="NCBI Taxonomy" id="1181879"/>
    <lineage>
        <taxon>Bacteria</taxon>
        <taxon>Bacillati</taxon>
        <taxon>Actinomycetota</taxon>
        <taxon>Actinomycetes</taxon>
        <taxon>Pseudonocardiales</taxon>
        <taxon>Pseudonocardiaceae</taxon>
        <taxon>Amycolatopsis</taxon>
    </lineage>
</organism>
<dbReference type="EMBL" id="JACHMG010000001">
    <property type="protein sequence ID" value="MBB4684048.1"/>
    <property type="molecule type" value="Genomic_DNA"/>
</dbReference>
<dbReference type="SMART" id="SM00345">
    <property type="entry name" value="HTH_GNTR"/>
    <property type="match status" value="1"/>
</dbReference>
<dbReference type="GO" id="GO:0003700">
    <property type="term" value="F:DNA-binding transcription factor activity"/>
    <property type="evidence" value="ECO:0007669"/>
    <property type="project" value="InterPro"/>
</dbReference>
<dbReference type="Gene3D" id="1.10.10.10">
    <property type="entry name" value="Winged helix-like DNA-binding domain superfamily/Winged helix DNA-binding domain"/>
    <property type="match status" value="1"/>
</dbReference>
<keyword evidence="1" id="KW-0805">Transcription regulation</keyword>
<proteinExistence type="predicted"/>
<name>A0A840ISB6_9PSEU</name>
<dbReference type="Pfam" id="PF07729">
    <property type="entry name" value="FCD"/>
    <property type="match status" value="1"/>
</dbReference>
<dbReference type="Pfam" id="PF00392">
    <property type="entry name" value="GntR"/>
    <property type="match status" value="1"/>
</dbReference>
<dbReference type="Proteomes" id="UP000581769">
    <property type="component" value="Unassembled WGS sequence"/>
</dbReference>
<dbReference type="Gene3D" id="1.20.120.530">
    <property type="entry name" value="GntR ligand-binding domain-like"/>
    <property type="match status" value="1"/>
</dbReference>
<dbReference type="SMART" id="SM00895">
    <property type="entry name" value="FCD"/>
    <property type="match status" value="1"/>
</dbReference>
<keyword evidence="6" id="KW-1185">Reference proteome</keyword>
<evidence type="ECO:0000259" key="4">
    <source>
        <dbReference type="PROSITE" id="PS50949"/>
    </source>
</evidence>
<dbReference type="InterPro" id="IPR000524">
    <property type="entry name" value="Tscrpt_reg_HTH_GntR"/>
</dbReference>
<evidence type="ECO:0000313" key="6">
    <source>
        <dbReference type="Proteomes" id="UP000581769"/>
    </source>
</evidence>
<dbReference type="InterPro" id="IPR011711">
    <property type="entry name" value="GntR_C"/>
</dbReference>
<dbReference type="AlphaFoldDB" id="A0A840ISB6"/>
<dbReference type="RefSeq" id="WP_312873775.1">
    <property type="nucleotide sequence ID" value="NZ_JACHMG010000001.1"/>
</dbReference>
<dbReference type="PANTHER" id="PTHR43537">
    <property type="entry name" value="TRANSCRIPTIONAL REGULATOR, GNTR FAMILY"/>
    <property type="match status" value="1"/>
</dbReference>
<dbReference type="CDD" id="cd07377">
    <property type="entry name" value="WHTH_GntR"/>
    <property type="match status" value="1"/>
</dbReference>
<dbReference type="PANTHER" id="PTHR43537:SF24">
    <property type="entry name" value="GLUCONATE OPERON TRANSCRIPTIONAL REPRESSOR"/>
    <property type="match status" value="1"/>
</dbReference>